<dbReference type="InterPro" id="IPR001940">
    <property type="entry name" value="Peptidase_S1C"/>
</dbReference>
<evidence type="ECO:0000313" key="18">
    <source>
        <dbReference type="Proteomes" id="UP000033649"/>
    </source>
</evidence>
<dbReference type="Gene3D" id="2.30.42.10">
    <property type="match status" value="2"/>
</dbReference>
<dbReference type="CDD" id="cd10839">
    <property type="entry name" value="cpPDZ1_DegP-like"/>
    <property type="match status" value="1"/>
</dbReference>
<comment type="catalytic activity">
    <reaction evidence="1">
        <text>Acts on substrates that are at least partially unfolded. The cleavage site P1 residue is normally between a pair of hydrophobic residues, such as Val-|-Val.</text>
        <dbReference type="EC" id="3.4.21.107"/>
    </reaction>
</comment>
<dbReference type="EMBL" id="JZEY01000054">
    <property type="protein sequence ID" value="KKB09055.1"/>
    <property type="molecule type" value="Genomic_DNA"/>
</dbReference>
<proteinExistence type="inferred from homology"/>
<feature type="domain" description="PDZ" evidence="16">
    <location>
        <begin position="398"/>
        <end position="472"/>
    </location>
</feature>
<dbReference type="InterPro" id="IPR036034">
    <property type="entry name" value="PDZ_sf"/>
</dbReference>
<evidence type="ECO:0000256" key="7">
    <source>
        <dbReference type="ARBA" id="ARBA00022729"/>
    </source>
</evidence>
<keyword evidence="8" id="KW-0677">Repeat</keyword>
<dbReference type="PRINTS" id="PR00834">
    <property type="entry name" value="PROTEASES2C"/>
</dbReference>
<evidence type="ECO:0000256" key="2">
    <source>
        <dbReference type="ARBA" id="ARBA00004418"/>
    </source>
</evidence>
<evidence type="ECO:0000256" key="4">
    <source>
        <dbReference type="ARBA" id="ARBA00013035"/>
    </source>
</evidence>
<keyword evidence="10" id="KW-0378">Hydrolase</keyword>
<dbReference type="Pfam" id="PF13180">
    <property type="entry name" value="PDZ_2"/>
    <property type="match status" value="2"/>
</dbReference>
<comment type="subcellular location">
    <subcellularLocation>
        <location evidence="2">Periplasm</location>
    </subcellularLocation>
</comment>
<dbReference type="PROSITE" id="PS50106">
    <property type="entry name" value="PDZ"/>
    <property type="match status" value="2"/>
</dbReference>
<feature type="domain" description="PDZ" evidence="16">
    <location>
        <begin position="298"/>
        <end position="389"/>
    </location>
</feature>
<feature type="binding site" evidence="15">
    <location>
        <position position="182"/>
    </location>
    <ligand>
        <name>substrate</name>
    </ligand>
</feature>
<feature type="binding site" evidence="15">
    <location>
        <position position="76"/>
    </location>
    <ligand>
        <name>substrate</name>
    </ligand>
</feature>
<dbReference type="FunFam" id="2.40.10.120:FF:000007">
    <property type="entry name" value="Periplasmic serine endoprotease DegP-like"/>
    <property type="match status" value="1"/>
</dbReference>
<protein>
    <recommendedName>
        <fullName evidence="5">Probable periplasmic serine endoprotease DegP-like</fullName>
        <ecNumber evidence="4">3.4.21.107</ecNumber>
    </recommendedName>
    <alternativeName>
        <fullName evidence="13">Protease Do</fullName>
    </alternativeName>
</protein>
<dbReference type="AlphaFoldDB" id="A0A0F5FKI5"/>
<dbReference type="Gene3D" id="2.40.10.120">
    <property type="match status" value="1"/>
</dbReference>
<keyword evidence="7" id="KW-0732">Signal</keyword>
<keyword evidence="18" id="KW-1185">Reference proteome</keyword>
<dbReference type="InterPro" id="IPR009003">
    <property type="entry name" value="Peptidase_S1_PA"/>
</dbReference>
<organism evidence="17 18">
    <name type="scientific">Devosia chinhatensis</name>
    <dbReference type="NCBI Taxonomy" id="429727"/>
    <lineage>
        <taxon>Bacteria</taxon>
        <taxon>Pseudomonadati</taxon>
        <taxon>Pseudomonadota</taxon>
        <taxon>Alphaproteobacteria</taxon>
        <taxon>Hyphomicrobiales</taxon>
        <taxon>Devosiaceae</taxon>
        <taxon>Devosia</taxon>
    </lineage>
</organism>
<dbReference type="PANTHER" id="PTHR22939:SF130">
    <property type="entry name" value="PERIPLASMIC SERINE ENDOPROTEASE DEGP-LIKE-RELATED"/>
    <property type="match status" value="1"/>
</dbReference>
<dbReference type="GO" id="GO:0006508">
    <property type="term" value="P:proteolysis"/>
    <property type="evidence" value="ECO:0007669"/>
    <property type="project" value="UniProtKB-KW"/>
</dbReference>
<dbReference type="OrthoDB" id="7358927at2"/>
<name>A0A0F5FKI5_9HYPH</name>
<comment type="similarity">
    <text evidence="3">Belongs to the peptidase S1C family.</text>
</comment>
<keyword evidence="12" id="KW-0346">Stress response</keyword>
<sequence>MRSTLLSRTSRWLGASALALLVGVGGVSTAFVMTGQAANAQVQNAAQIVVPQTSVQQGFADLVEAVKPAVVSIRVEAEAPGRTVQRGGRDFNFEFNFPDLPEDHPFRDFFDQFGGPGGQGRPDGGEPRPRQFMAAGSGFIISEDGYVVTNNHVVEDATKVTVVFDDGREQVAEIIGTDERTDLAVLKIEGDDLPFVTFEEEASRVGDWVVAVGNPFGLGGTVTVGVISGSGRNIGGSSYGDFLQIDAAVNTGNSGGPAFNSNGEVVGVNTAIYSPNGGNVGIAFAIPARTVQQIVTQLIEDGSVTRGYLGVSIQDVSRDIADGVGLPNARGAIVREPTEDGPAGAAGVRSGDIILKVDGDQIDDALDLSRTIAGKAPDSTVELTIWRDGAETTVSVQLVQLDETAQAQPDQTAPTPPQALPEATTSLGMTLVPNGDGSGGLLVQNVEQDSVAGQRGIATGDVVLEVDNKVVQTAGDFDQAIAGVNEKGLNTALVKVSRDGEARFIGLPITE</sequence>
<evidence type="ECO:0000256" key="15">
    <source>
        <dbReference type="PIRSR" id="PIRSR611782-2"/>
    </source>
</evidence>
<feature type="active site" description="Charge relay system" evidence="14">
    <location>
        <position position="152"/>
    </location>
</feature>
<dbReference type="RefSeq" id="WP_046103745.1">
    <property type="nucleotide sequence ID" value="NZ_JZEY01000054.1"/>
</dbReference>
<feature type="active site" description="Charge relay system" evidence="14">
    <location>
        <position position="182"/>
    </location>
</feature>
<evidence type="ECO:0000256" key="9">
    <source>
        <dbReference type="ARBA" id="ARBA00022764"/>
    </source>
</evidence>
<evidence type="ECO:0000256" key="3">
    <source>
        <dbReference type="ARBA" id="ARBA00010541"/>
    </source>
</evidence>
<evidence type="ECO:0000313" key="17">
    <source>
        <dbReference type="EMBL" id="KKB09055.1"/>
    </source>
</evidence>
<keyword evidence="6" id="KW-0645">Protease</keyword>
<reference evidence="17 18" key="1">
    <citation type="submission" date="2015-03" db="EMBL/GenBank/DDBJ databases">
        <authorList>
            <person name="Hassan Y."/>
            <person name="Lepp D."/>
            <person name="Li X.-Z."/>
            <person name="Zhou T."/>
        </authorList>
    </citation>
    <scope>NUCLEOTIDE SEQUENCE [LARGE SCALE GENOMIC DNA]</scope>
    <source>
        <strain evidence="17 18">IPL18</strain>
    </source>
</reference>
<evidence type="ECO:0000256" key="10">
    <source>
        <dbReference type="ARBA" id="ARBA00022801"/>
    </source>
</evidence>
<dbReference type="Pfam" id="PF13365">
    <property type="entry name" value="Trypsin_2"/>
    <property type="match status" value="1"/>
</dbReference>
<dbReference type="SUPFAM" id="SSF50156">
    <property type="entry name" value="PDZ domain-like"/>
    <property type="match status" value="2"/>
</dbReference>
<accession>A0A0F5FKI5</accession>
<dbReference type="InterPro" id="IPR011782">
    <property type="entry name" value="Pept_S1C_Do"/>
</dbReference>
<evidence type="ECO:0000256" key="13">
    <source>
        <dbReference type="ARBA" id="ARBA00032850"/>
    </source>
</evidence>
<dbReference type="InterPro" id="IPR001478">
    <property type="entry name" value="PDZ"/>
</dbReference>
<dbReference type="STRING" id="429727.VE26_03235"/>
<comment type="caution">
    <text evidence="17">The sequence shown here is derived from an EMBL/GenBank/DDBJ whole genome shotgun (WGS) entry which is preliminary data.</text>
</comment>
<evidence type="ECO:0000256" key="6">
    <source>
        <dbReference type="ARBA" id="ARBA00022670"/>
    </source>
</evidence>
<evidence type="ECO:0000256" key="1">
    <source>
        <dbReference type="ARBA" id="ARBA00001772"/>
    </source>
</evidence>
<evidence type="ECO:0000256" key="8">
    <source>
        <dbReference type="ARBA" id="ARBA00022737"/>
    </source>
</evidence>
<dbReference type="NCBIfam" id="TIGR02037">
    <property type="entry name" value="degP_htrA_DO"/>
    <property type="match status" value="1"/>
</dbReference>
<dbReference type="SUPFAM" id="SSF50494">
    <property type="entry name" value="Trypsin-like serine proteases"/>
    <property type="match status" value="1"/>
</dbReference>
<feature type="binding site" evidence="15">
    <location>
        <position position="152"/>
    </location>
    <ligand>
        <name>substrate</name>
    </ligand>
</feature>
<dbReference type="PATRIC" id="fig|429727.3.peg.674"/>
<dbReference type="PANTHER" id="PTHR22939">
    <property type="entry name" value="SERINE PROTEASE FAMILY S1C HTRA-RELATED"/>
    <property type="match status" value="1"/>
</dbReference>
<feature type="binding site" evidence="15">
    <location>
        <begin position="252"/>
        <end position="254"/>
    </location>
    <ligand>
        <name>substrate</name>
    </ligand>
</feature>
<dbReference type="EC" id="3.4.21.107" evidence="4"/>
<evidence type="ECO:0000256" key="11">
    <source>
        <dbReference type="ARBA" id="ARBA00022825"/>
    </source>
</evidence>
<feature type="active site" description="Charge relay system" evidence="14">
    <location>
        <position position="254"/>
    </location>
</feature>
<keyword evidence="11" id="KW-0720">Serine protease</keyword>
<gene>
    <name evidence="17" type="ORF">VE26_03235</name>
</gene>
<dbReference type="Proteomes" id="UP000033649">
    <property type="component" value="Unassembled WGS sequence"/>
</dbReference>
<dbReference type="SMART" id="SM00228">
    <property type="entry name" value="PDZ"/>
    <property type="match status" value="2"/>
</dbReference>
<dbReference type="GO" id="GO:0004252">
    <property type="term" value="F:serine-type endopeptidase activity"/>
    <property type="evidence" value="ECO:0007669"/>
    <property type="project" value="InterPro"/>
</dbReference>
<evidence type="ECO:0000256" key="12">
    <source>
        <dbReference type="ARBA" id="ARBA00023016"/>
    </source>
</evidence>
<keyword evidence="9" id="KW-0574">Periplasm</keyword>
<evidence type="ECO:0000256" key="14">
    <source>
        <dbReference type="PIRSR" id="PIRSR611782-1"/>
    </source>
</evidence>
<evidence type="ECO:0000256" key="5">
    <source>
        <dbReference type="ARBA" id="ARBA00013958"/>
    </source>
</evidence>
<evidence type="ECO:0000259" key="16">
    <source>
        <dbReference type="PROSITE" id="PS50106"/>
    </source>
</evidence>
<dbReference type="GO" id="GO:0042597">
    <property type="term" value="C:periplasmic space"/>
    <property type="evidence" value="ECO:0007669"/>
    <property type="project" value="UniProtKB-SubCell"/>
</dbReference>